<dbReference type="EMBL" id="MU859262">
    <property type="protein sequence ID" value="KAK3948479.1"/>
    <property type="molecule type" value="Genomic_DNA"/>
</dbReference>
<evidence type="ECO:0000256" key="3">
    <source>
        <dbReference type="ARBA" id="ARBA00022989"/>
    </source>
</evidence>
<feature type="transmembrane region" description="Helical" evidence="5">
    <location>
        <begin position="137"/>
        <end position="155"/>
    </location>
</feature>
<evidence type="ECO:0000313" key="6">
    <source>
        <dbReference type="EMBL" id="KAK3948479.1"/>
    </source>
</evidence>
<comment type="subcellular location">
    <subcellularLocation>
        <location evidence="1">Membrane</location>
        <topology evidence="1">Multi-pass membrane protein</topology>
    </subcellularLocation>
</comment>
<keyword evidence="7" id="KW-1185">Reference proteome</keyword>
<reference evidence="6" key="2">
    <citation type="submission" date="2023-06" db="EMBL/GenBank/DDBJ databases">
        <authorList>
            <consortium name="Lawrence Berkeley National Laboratory"/>
            <person name="Mondo S.J."/>
            <person name="Hensen N."/>
            <person name="Bonometti L."/>
            <person name="Westerberg I."/>
            <person name="Brannstrom I.O."/>
            <person name="Guillou S."/>
            <person name="Cros-Aarteil S."/>
            <person name="Calhoun S."/>
            <person name="Haridas S."/>
            <person name="Kuo A."/>
            <person name="Pangilinan J."/>
            <person name="Riley R."/>
            <person name="Labutti K."/>
            <person name="Andreopoulos B."/>
            <person name="Lipzen A."/>
            <person name="Chen C."/>
            <person name="Yanf M."/>
            <person name="Daum C."/>
            <person name="Ng V."/>
            <person name="Clum A."/>
            <person name="Steindorff A."/>
            <person name="Ohm R."/>
            <person name="Martin F."/>
            <person name="Silar P."/>
            <person name="Natvig D."/>
            <person name="Lalanne C."/>
            <person name="Gautier V."/>
            <person name="Ament-Velasquez S.L."/>
            <person name="Kruys A."/>
            <person name="Hutchinson M.I."/>
            <person name="Powell A.J."/>
            <person name="Barry K."/>
            <person name="Miller A.N."/>
            <person name="Grigoriev I.V."/>
            <person name="Debuchy R."/>
            <person name="Gladieux P."/>
            <person name="Thoren M.H."/>
            <person name="Johannesson H."/>
        </authorList>
    </citation>
    <scope>NUCLEOTIDE SEQUENCE</scope>
    <source>
        <strain evidence="6">CBS 626.80</strain>
    </source>
</reference>
<keyword evidence="2 5" id="KW-0812">Transmembrane</keyword>
<evidence type="ECO:0000256" key="4">
    <source>
        <dbReference type="ARBA" id="ARBA00023136"/>
    </source>
</evidence>
<dbReference type="GO" id="GO:0005351">
    <property type="term" value="F:carbohydrate:proton symporter activity"/>
    <property type="evidence" value="ECO:0007669"/>
    <property type="project" value="TreeGrafter"/>
</dbReference>
<keyword evidence="3 5" id="KW-1133">Transmembrane helix</keyword>
<evidence type="ECO:0000256" key="5">
    <source>
        <dbReference type="SAM" id="Phobius"/>
    </source>
</evidence>
<evidence type="ECO:0000256" key="2">
    <source>
        <dbReference type="ARBA" id="ARBA00022692"/>
    </source>
</evidence>
<name>A0AAN6NNY8_9PEZI</name>
<evidence type="ECO:0000256" key="1">
    <source>
        <dbReference type="ARBA" id="ARBA00004141"/>
    </source>
</evidence>
<feature type="transmembrane region" description="Helical" evidence="5">
    <location>
        <begin position="55"/>
        <end position="74"/>
    </location>
</feature>
<proteinExistence type="predicted"/>
<feature type="transmembrane region" description="Helical" evidence="5">
    <location>
        <begin position="107"/>
        <end position="125"/>
    </location>
</feature>
<dbReference type="InterPro" id="IPR005828">
    <property type="entry name" value="MFS_sugar_transport-like"/>
</dbReference>
<dbReference type="PANTHER" id="PTHR48022:SF10">
    <property type="entry name" value="MAJOR FACILITATOR SUPERFAMILY (MFS) PROFILE DOMAIN-CONTAINING PROTEIN"/>
    <property type="match status" value="1"/>
</dbReference>
<comment type="caution">
    <text evidence="6">The sequence shown here is derived from an EMBL/GenBank/DDBJ whole genome shotgun (WGS) entry which is preliminary data.</text>
</comment>
<evidence type="ECO:0000313" key="7">
    <source>
        <dbReference type="Proteomes" id="UP001303222"/>
    </source>
</evidence>
<dbReference type="SUPFAM" id="SSF103473">
    <property type="entry name" value="MFS general substrate transporter"/>
    <property type="match status" value="1"/>
</dbReference>
<dbReference type="InterPro" id="IPR036259">
    <property type="entry name" value="MFS_trans_sf"/>
</dbReference>
<reference evidence="6" key="1">
    <citation type="journal article" date="2023" name="Mol. Phylogenet. Evol.">
        <title>Genome-scale phylogeny and comparative genomics of the fungal order Sordariales.</title>
        <authorList>
            <person name="Hensen N."/>
            <person name="Bonometti L."/>
            <person name="Westerberg I."/>
            <person name="Brannstrom I.O."/>
            <person name="Guillou S."/>
            <person name="Cros-Aarteil S."/>
            <person name="Calhoun S."/>
            <person name="Haridas S."/>
            <person name="Kuo A."/>
            <person name="Mondo S."/>
            <person name="Pangilinan J."/>
            <person name="Riley R."/>
            <person name="LaButti K."/>
            <person name="Andreopoulos B."/>
            <person name="Lipzen A."/>
            <person name="Chen C."/>
            <person name="Yan M."/>
            <person name="Daum C."/>
            <person name="Ng V."/>
            <person name="Clum A."/>
            <person name="Steindorff A."/>
            <person name="Ohm R.A."/>
            <person name="Martin F."/>
            <person name="Silar P."/>
            <person name="Natvig D.O."/>
            <person name="Lalanne C."/>
            <person name="Gautier V."/>
            <person name="Ament-Velasquez S.L."/>
            <person name="Kruys A."/>
            <person name="Hutchinson M.I."/>
            <person name="Powell A.J."/>
            <person name="Barry K."/>
            <person name="Miller A.N."/>
            <person name="Grigoriev I.V."/>
            <person name="Debuchy R."/>
            <person name="Gladieux P."/>
            <person name="Hiltunen Thoren M."/>
            <person name="Johannesson H."/>
        </authorList>
    </citation>
    <scope>NUCLEOTIDE SEQUENCE</scope>
    <source>
        <strain evidence="6">CBS 626.80</strain>
    </source>
</reference>
<evidence type="ECO:0008006" key="8">
    <source>
        <dbReference type="Google" id="ProtNLM"/>
    </source>
</evidence>
<accession>A0AAN6NNY8</accession>
<protein>
    <recommendedName>
        <fullName evidence="8">Major facilitator superfamily (MFS) profile domain-containing protein</fullName>
    </recommendedName>
</protein>
<keyword evidence="4 5" id="KW-0472">Membrane</keyword>
<dbReference type="Gene3D" id="1.20.1250.20">
    <property type="entry name" value="MFS general substrate transporter like domains"/>
    <property type="match status" value="2"/>
</dbReference>
<dbReference type="Pfam" id="PF00083">
    <property type="entry name" value="Sugar_tr"/>
    <property type="match status" value="2"/>
</dbReference>
<sequence length="221" mass="24946">MRGFLEIYGHVDPRSPIGYNISTEVQRLIQSLINTGSFVSAFAIYFLGSRISRRLGLWIGCALAFLSVSIMIGVENLGGLYAGRLLLGMSNGFLMPYNVMFTVGTEAGINAFFGWMVLFFSPYFIDSDKLNWGPTYGYIWGGSNLILAVWTWVFVPETKGRSLEQLDELFEERVGARQFSSLVVERQLVDDIAVWHPVRKEGTARFCRNTASRIGRKKHLH</sequence>
<feature type="transmembrane region" description="Helical" evidence="5">
    <location>
        <begin position="28"/>
        <end position="48"/>
    </location>
</feature>
<dbReference type="GO" id="GO:0016020">
    <property type="term" value="C:membrane"/>
    <property type="evidence" value="ECO:0007669"/>
    <property type="project" value="UniProtKB-SubCell"/>
</dbReference>
<dbReference type="Proteomes" id="UP001303222">
    <property type="component" value="Unassembled WGS sequence"/>
</dbReference>
<organism evidence="6 7">
    <name type="scientific">Pseudoneurospora amorphoporcata</name>
    <dbReference type="NCBI Taxonomy" id="241081"/>
    <lineage>
        <taxon>Eukaryota</taxon>
        <taxon>Fungi</taxon>
        <taxon>Dikarya</taxon>
        <taxon>Ascomycota</taxon>
        <taxon>Pezizomycotina</taxon>
        <taxon>Sordariomycetes</taxon>
        <taxon>Sordariomycetidae</taxon>
        <taxon>Sordariales</taxon>
        <taxon>Sordariaceae</taxon>
        <taxon>Pseudoneurospora</taxon>
    </lineage>
</organism>
<gene>
    <name evidence="6" type="ORF">QBC32DRAFT_381364</name>
</gene>
<dbReference type="PANTHER" id="PTHR48022">
    <property type="entry name" value="PLASTIDIC GLUCOSE TRANSPORTER 4"/>
    <property type="match status" value="1"/>
</dbReference>
<dbReference type="InterPro" id="IPR050360">
    <property type="entry name" value="MFS_Sugar_Transporters"/>
</dbReference>
<dbReference type="AlphaFoldDB" id="A0AAN6NNY8"/>